<evidence type="ECO:0000313" key="4">
    <source>
        <dbReference type="EMBL" id="KRN14852.1"/>
    </source>
</evidence>
<keyword evidence="2" id="KW-0472">Membrane</keyword>
<keyword evidence="6" id="KW-1185">Reference proteome</keyword>
<organism evidence="3 5">
    <name type="scientific">Lactobacillus gigeriorum DSM 23908 = CRBIP 24.85</name>
    <dbReference type="NCBI Taxonomy" id="1423751"/>
    <lineage>
        <taxon>Bacteria</taxon>
        <taxon>Bacillati</taxon>
        <taxon>Bacillota</taxon>
        <taxon>Bacilli</taxon>
        <taxon>Lactobacillales</taxon>
        <taxon>Lactobacillaceae</taxon>
        <taxon>Lactobacillus</taxon>
    </lineage>
</organism>
<keyword evidence="2" id="KW-1133">Transmembrane helix</keyword>
<feature type="transmembrane region" description="Helical" evidence="2">
    <location>
        <begin position="28"/>
        <end position="45"/>
    </location>
</feature>
<dbReference type="Proteomes" id="UP000051521">
    <property type="component" value="Unassembled WGS sequence"/>
</dbReference>
<dbReference type="PATRIC" id="fig|1423751.3.peg.149"/>
<feature type="region of interest" description="Disordered" evidence="1">
    <location>
        <begin position="62"/>
        <end position="88"/>
    </location>
</feature>
<evidence type="ECO:0000256" key="2">
    <source>
        <dbReference type="SAM" id="Phobius"/>
    </source>
</evidence>
<comment type="caution">
    <text evidence="3">The sequence shown here is derived from an EMBL/GenBank/DDBJ whole genome shotgun (WGS) entry which is preliminary data.</text>
</comment>
<proteinExistence type="predicted"/>
<sequence length="88" mass="10040">MTLVEIIILVAIAVIVLAILLAVFKFLIFLIPVAVVAVVIIWLYYKLTGKKTNKELNFYWQKPKDEDFPSSGRKEARDVTTKDVDDNN</sequence>
<dbReference type="Proteomes" id="UP000009326">
    <property type="component" value="Unassembled WGS sequence"/>
</dbReference>
<gene>
    <name evidence="3" type="ORF">BN52_03925</name>
    <name evidence="4" type="ORF">FC38_GL000146</name>
</gene>
<protein>
    <submittedName>
        <fullName evidence="3">Uncharacterized protein</fullName>
    </submittedName>
</protein>
<dbReference type="EMBL" id="CAKC01000060">
    <property type="protein sequence ID" value="CCI87317.1"/>
    <property type="molecule type" value="Genomic_DNA"/>
</dbReference>
<evidence type="ECO:0000313" key="3">
    <source>
        <dbReference type="EMBL" id="CCI87317.1"/>
    </source>
</evidence>
<accession>I7J348</accession>
<reference evidence="3 5" key="1">
    <citation type="submission" date="2012-06" db="EMBL/GenBank/DDBJ databases">
        <title>Draft genome sequence of Lactobacillus gigeriorum CRBIP 24.85T, isolated from chicken crop.</title>
        <authorList>
            <person name="Cousin S."/>
            <person name="Ma L."/>
            <person name="Creno S."/>
            <person name="Clermont D."/>
            <person name="Loux V."/>
            <person name="Bizet C."/>
            <person name="Bouchier C."/>
        </authorList>
    </citation>
    <scope>NUCLEOTIDE SEQUENCE [LARGE SCALE GENOMIC DNA]</scope>
    <source>
        <strain evidence="5">CRBIP 24.85T</strain>
        <strain evidence="3">Type strain: CRBIP 24.85</strain>
    </source>
</reference>
<dbReference type="AlphaFoldDB" id="I7J348"/>
<reference evidence="4 6" key="2">
    <citation type="journal article" date="2015" name="Genome Announc.">
        <title>Expanding the biotechnology potential of lactobacilli through comparative genomics of 213 strains and associated genera.</title>
        <authorList>
            <person name="Sun Z."/>
            <person name="Harris H.M."/>
            <person name="McCann A."/>
            <person name="Guo C."/>
            <person name="Argimon S."/>
            <person name="Zhang W."/>
            <person name="Yang X."/>
            <person name="Jeffery I.B."/>
            <person name="Cooney J.C."/>
            <person name="Kagawa T.F."/>
            <person name="Liu W."/>
            <person name="Song Y."/>
            <person name="Salvetti E."/>
            <person name="Wrobel A."/>
            <person name="Rasinkangas P."/>
            <person name="Parkhill J."/>
            <person name="Rea M.C."/>
            <person name="O'Sullivan O."/>
            <person name="Ritari J."/>
            <person name="Douillard F.P."/>
            <person name="Paul Ross R."/>
            <person name="Yang R."/>
            <person name="Briner A.E."/>
            <person name="Felis G.E."/>
            <person name="de Vos W.M."/>
            <person name="Barrangou R."/>
            <person name="Klaenhammer T.R."/>
            <person name="Caufield P.W."/>
            <person name="Cui Y."/>
            <person name="Zhang H."/>
            <person name="O'Toole P.W."/>
        </authorList>
    </citation>
    <scope>NUCLEOTIDE SEQUENCE [LARGE SCALE GENOMIC DNA]</scope>
    <source>
        <strain evidence="4 6">DSM 23908</strain>
    </source>
</reference>
<dbReference type="EMBL" id="AYZO01000001">
    <property type="protein sequence ID" value="KRN14852.1"/>
    <property type="molecule type" value="Genomic_DNA"/>
</dbReference>
<dbReference type="RefSeq" id="WP_008473509.1">
    <property type="nucleotide sequence ID" value="NZ_AYZO01000001.1"/>
</dbReference>
<feature type="transmembrane region" description="Helical" evidence="2">
    <location>
        <begin position="6"/>
        <end position="23"/>
    </location>
</feature>
<name>I7J348_9LACO</name>
<evidence type="ECO:0000256" key="1">
    <source>
        <dbReference type="SAM" id="MobiDB-lite"/>
    </source>
</evidence>
<evidence type="ECO:0000313" key="5">
    <source>
        <dbReference type="Proteomes" id="UP000009326"/>
    </source>
</evidence>
<dbReference type="STRING" id="1423751.FC38_GL000146"/>
<keyword evidence="2" id="KW-0812">Transmembrane</keyword>
<evidence type="ECO:0000313" key="6">
    <source>
        <dbReference type="Proteomes" id="UP000051521"/>
    </source>
</evidence>